<feature type="region of interest" description="Disordered" evidence="1">
    <location>
        <begin position="38"/>
        <end position="108"/>
    </location>
</feature>
<comment type="caution">
    <text evidence="3">The sequence shown here is derived from an EMBL/GenBank/DDBJ whole genome shotgun (WGS) entry which is preliminary data.</text>
</comment>
<dbReference type="EMBL" id="JBBHJZ010000015">
    <property type="protein sequence ID" value="MEJ5979678.1"/>
    <property type="molecule type" value="Genomic_DNA"/>
</dbReference>
<sequence length="198" mass="19814">MRLRTVLLAGAALIGAASASAQRNDLFVDQVTPANTRAVEQIGDADRRPSTGMAQVSRTASPAAAGQVATPRAGQDPRFGQLSSRSAGNAPTSQLSTRNAPTGLASLPPGLVDACDRAAQGRGPAPKGVDCSIVVEAAAPVALVSAEQSLLTSANERDSQRGAAEQLARGNAPDAGEVALRLSTGDIANSPVAQAVAA</sequence>
<evidence type="ECO:0000256" key="1">
    <source>
        <dbReference type="SAM" id="MobiDB-lite"/>
    </source>
</evidence>
<evidence type="ECO:0000313" key="3">
    <source>
        <dbReference type="EMBL" id="MEJ5979678.1"/>
    </source>
</evidence>
<keyword evidence="4" id="KW-1185">Reference proteome</keyword>
<reference evidence="3 4" key="1">
    <citation type="submission" date="2024-03" db="EMBL/GenBank/DDBJ databases">
        <authorList>
            <person name="Jo J.-H."/>
        </authorList>
    </citation>
    <scope>NUCLEOTIDE SEQUENCE [LARGE SCALE GENOMIC DNA]</scope>
    <source>
        <strain evidence="3 4">PS1R-30</strain>
    </source>
</reference>
<feature type="non-terminal residue" evidence="3">
    <location>
        <position position="198"/>
    </location>
</feature>
<name>A0ABU8S2T9_9SPHN</name>
<feature type="chain" id="PRO_5047142295" description="UrcA family protein" evidence="2">
    <location>
        <begin position="22"/>
        <end position="198"/>
    </location>
</feature>
<evidence type="ECO:0000313" key="4">
    <source>
        <dbReference type="Proteomes" id="UP001361239"/>
    </source>
</evidence>
<dbReference type="RefSeq" id="WP_339589616.1">
    <property type="nucleotide sequence ID" value="NZ_JBBHJZ010000015.1"/>
</dbReference>
<feature type="compositionally biased region" description="Polar residues" evidence="1">
    <location>
        <begin position="81"/>
        <end position="100"/>
    </location>
</feature>
<keyword evidence="2" id="KW-0732">Signal</keyword>
<accession>A0ABU8S2T9</accession>
<organism evidence="3 4">
    <name type="scientific">Novosphingobium anseongense</name>
    <dbReference type="NCBI Taxonomy" id="3133436"/>
    <lineage>
        <taxon>Bacteria</taxon>
        <taxon>Pseudomonadati</taxon>
        <taxon>Pseudomonadota</taxon>
        <taxon>Alphaproteobacteria</taxon>
        <taxon>Sphingomonadales</taxon>
        <taxon>Sphingomonadaceae</taxon>
        <taxon>Novosphingobium</taxon>
    </lineage>
</organism>
<feature type="signal peptide" evidence="2">
    <location>
        <begin position="1"/>
        <end position="21"/>
    </location>
</feature>
<protein>
    <recommendedName>
        <fullName evidence="5">UrcA family protein</fullName>
    </recommendedName>
</protein>
<dbReference type="Proteomes" id="UP001361239">
    <property type="component" value="Unassembled WGS sequence"/>
</dbReference>
<evidence type="ECO:0008006" key="5">
    <source>
        <dbReference type="Google" id="ProtNLM"/>
    </source>
</evidence>
<proteinExistence type="predicted"/>
<evidence type="ECO:0000256" key="2">
    <source>
        <dbReference type="SAM" id="SignalP"/>
    </source>
</evidence>
<gene>
    <name evidence="3" type="ORF">WG901_23730</name>
</gene>